<reference evidence="1" key="1">
    <citation type="journal article" date="2021" name="Proc. Natl. Acad. Sci. U.S.A.">
        <title>A Catalog of Tens of Thousands of Viruses from Human Metagenomes Reveals Hidden Associations with Chronic Diseases.</title>
        <authorList>
            <person name="Tisza M.J."/>
            <person name="Buck C.B."/>
        </authorList>
    </citation>
    <scope>NUCLEOTIDE SEQUENCE</scope>
    <source>
        <strain evidence="1">CtZYN8</strain>
    </source>
</reference>
<name>A0A8S5UA68_9CAUD</name>
<evidence type="ECO:0000313" key="1">
    <source>
        <dbReference type="EMBL" id="DAF91381.1"/>
    </source>
</evidence>
<proteinExistence type="predicted"/>
<accession>A0A8S5UA68</accession>
<dbReference type="EMBL" id="BK016052">
    <property type="protein sequence ID" value="DAF91381.1"/>
    <property type="molecule type" value="Genomic_DNA"/>
</dbReference>
<sequence>MKRDCVNSWDWPSLSAIQGGGQNVHELDAIGRGQFFAGRDGVRPRVLCDGLAQGVHRTHPAAFHGFKQGAFVGDGEQFPDFRAIISRPAPVGLRNKGNGQRSSVFGCDCPAPDFVPQGAVLVRVGDDRSGSVRRRKEPFAGNVGKPARRHAARAVCRKGVVDPVFPPLVVIPGRQIVPQVFPTFLVRGFQRFRGDDFHGLIQHGVKAAHFNFNVHGPSSFHIGGFRLTHGVPAGFQRGVLDLDKPVFQFGGVYLVPQVRHLLTGRPNNRFQVFPGLDVGNKGFHESGKAGGQFMGRLVRLAPDAGGNPVDLVNVLQRFFLRAACTRDSRSRSSISSVPAPVPNVGGW</sequence>
<organism evidence="1">
    <name type="scientific">Myoviridae sp. ctZYN8</name>
    <dbReference type="NCBI Taxonomy" id="2825128"/>
    <lineage>
        <taxon>Viruses</taxon>
        <taxon>Duplodnaviria</taxon>
        <taxon>Heunggongvirae</taxon>
        <taxon>Uroviricota</taxon>
        <taxon>Caudoviricetes</taxon>
    </lineage>
</organism>
<protein>
    <submittedName>
        <fullName evidence="1">Uncharacterized protein</fullName>
    </submittedName>
</protein>